<sequence length="77" mass="8145">MTRLVVLDIVGLTPELLPHMPAVAALGERGFQARRTPRRPGHPLRPPADPALAAPPESLALSTSTVHGVRGLPVAWS</sequence>
<keyword evidence="3" id="KW-1185">Reference proteome</keyword>
<evidence type="ECO:0000256" key="1">
    <source>
        <dbReference type="SAM" id="MobiDB-lite"/>
    </source>
</evidence>
<reference evidence="2 3" key="1">
    <citation type="submission" date="2015-10" db="EMBL/GenBank/DDBJ databases">
        <title>Draft genome sequence of Streptomyces sp. RV15, isolated from a marine sponge.</title>
        <authorList>
            <person name="Ruckert C."/>
            <person name="Abdelmohsen U.R."/>
            <person name="Winkler A."/>
            <person name="Hentschel U."/>
            <person name="Kalinowski J."/>
            <person name="Kampfer P."/>
            <person name="Glaeser S."/>
        </authorList>
    </citation>
    <scope>NUCLEOTIDE SEQUENCE [LARGE SCALE GENOMIC DNA]</scope>
    <source>
        <strain evidence="2 3">RV15</strain>
    </source>
</reference>
<protein>
    <submittedName>
        <fullName evidence="2">Uncharacterized protein</fullName>
    </submittedName>
</protein>
<accession>A0A101V040</accession>
<evidence type="ECO:0000313" key="2">
    <source>
        <dbReference type="EMBL" id="KUO20050.1"/>
    </source>
</evidence>
<gene>
    <name evidence="2" type="ORF">AQJ91_16455</name>
</gene>
<dbReference type="AlphaFoldDB" id="A0A101V040"/>
<organism evidence="2 3">
    <name type="scientific">Streptomyces dysideae</name>
    <dbReference type="NCBI Taxonomy" id="909626"/>
    <lineage>
        <taxon>Bacteria</taxon>
        <taxon>Bacillati</taxon>
        <taxon>Actinomycetota</taxon>
        <taxon>Actinomycetes</taxon>
        <taxon>Kitasatosporales</taxon>
        <taxon>Streptomycetaceae</taxon>
        <taxon>Streptomyces</taxon>
    </lineage>
</organism>
<feature type="region of interest" description="Disordered" evidence="1">
    <location>
        <begin position="29"/>
        <end position="53"/>
    </location>
</feature>
<dbReference type="EMBL" id="LMXB01000045">
    <property type="protein sequence ID" value="KUO20050.1"/>
    <property type="molecule type" value="Genomic_DNA"/>
</dbReference>
<proteinExistence type="predicted"/>
<dbReference type="Proteomes" id="UP000053260">
    <property type="component" value="Unassembled WGS sequence"/>
</dbReference>
<evidence type="ECO:0000313" key="3">
    <source>
        <dbReference type="Proteomes" id="UP000053260"/>
    </source>
</evidence>
<comment type="caution">
    <text evidence="2">The sequence shown here is derived from an EMBL/GenBank/DDBJ whole genome shotgun (WGS) entry which is preliminary data.</text>
</comment>
<name>A0A101V040_9ACTN</name>
<dbReference type="RefSeq" id="WP_067021723.1">
    <property type="nucleotide sequence ID" value="NZ_KQ949083.1"/>
</dbReference>
<dbReference type="STRING" id="909626.AQJ91_16455"/>